<proteinExistence type="predicted"/>
<comment type="caution">
    <text evidence="1">The sequence shown here is derived from an EMBL/GenBank/DDBJ whole genome shotgun (WGS) entry which is preliminary data.</text>
</comment>
<dbReference type="EMBL" id="MHKD01000040">
    <property type="protein sequence ID" value="OGY82004.1"/>
    <property type="molecule type" value="Genomic_DNA"/>
</dbReference>
<reference evidence="1 2" key="1">
    <citation type="journal article" date="2016" name="Nat. Commun.">
        <title>Thousands of microbial genomes shed light on interconnected biogeochemical processes in an aquifer system.</title>
        <authorList>
            <person name="Anantharaman K."/>
            <person name="Brown C.T."/>
            <person name="Hug L.A."/>
            <person name="Sharon I."/>
            <person name="Castelle C.J."/>
            <person name="Probst A.J."/>
            <person name="Thomas B.C."/>
            <person name="Singh A."/>
            <person name="Wilkins M.J."/>
            <person name="Karaoz U."/>
            <person name="Brodie E.L."/>
            <person name="Williams K.H."/>
            <person name="Hubbard S.S."/>
            <person name="Banfield J.F."/>
        </authorList>
    </citation>
    <scope>NUCLEOTIDE SEQUENCE [LARGE SCALE GENOMIC DNA]</scope>
</reference>
<gene>
    <name evidence="1" type="ORF">A3F54_03720</name>
</gene>
<dbReference type="Proteomes" id="UP000176952">
    <property type="component" value="Unassembled WGS sequence"/>
</dbReference>
<dbReference type="AlphaFoldDB" id="A0A1G2AYL4"/>
<accession>A0A1G2AYL4</accession>
<evidence type="ECO:0000313" key="2">
    <source>
        <dbReference type="Proteomes" id="UP000176952"/>
    </source>
</evidence>
<protein>
    <submittedName>
        <fullName evidence="1">Uncharacterized protein</fullName>
    </submittedName>
</protein>
<evidence type="ECO:0000313" key="1">
    <source>
        <dbReference type="EMBL" id="OGY82004.1"/>
    </source>
</evidence>
<sequence>MYFQNAKNYTIFFRFPFSFFYSLHPQVLKSFVFAESNCTTQPETAVKIRTSFSIHTKICVYFSTAHHYHGAQTKLPFGDPHKNKYCQNAHCVMYL</sequence>
<name>A0A1G2AYL4_9BACT</name>
<organism evidence="1 2">
    <name type="scientific">Candidatus Kerfeldbacteria bacterium RIFCSPHIGHO2_12_FULL_48_17</name>
    <dbReference type="NCBI Taxonomy" id="1798542"/>
    <lineage>
        <taxon>Bacteria</taxon>
        <taxon>Candidatus Kerfeldiibacteriota</taxon>
    </lineage>
</organism>